<proteinExistence type="predicted"/>
<dbReference type="GO" id="GO:0000160">
    <property type="term" value="P:phosphorelay signal transduction system"/>
    <property type="evidence" value="ECO:0007669"/>
    <property type="project" value="InterPro"/>
</dbReference>
<dbReference type="EMBL" id="FQXJ01000010">
    <property type="protein sequence ID" value="SHI19347.1"/>
    <property type="molecule type" value="Genomic_DNA"/>
</dbReference>
<dbReference type="Gene3D" id="3.40.50.2300">
    <property type="match status" value="1"/>
</dbReference>
<evidence type="ECO:0000256" key="3">
    <source>
        <dbReference type="ARBA" id="ARBA00024867"/>
    </source>
</evidence>
<comment type="function">
    <text evidence="3">May play the central regulatory role in sporulation. It may be an element of the effector pathway responsible for the activation of sporulation genes in response to nutritional stress. Spo0A may act in concert with spo0H (a sigma factor) to control the expression of some genes that are critical to the sporulation process.</text>
</comment>
<dbReference type="PROSITE" id="PS50110">
    <property type="entry name" value="RESPONSE_REGULATORY"/>
    <property type="match status" value="1"/>
</dbReference>
<feature type="domain" description="Response regulatory" evidence="5">
    <location>
        <begin position="3"/>
        <end position="122"/>
    </location>
</feature>
<evidence type="ECO:0000256" key="1">
    <source>
        <dbReference type="ARBA" id="ARBA00018672"/>
    </source>
</evidence>
<protein>
    <recommendedName>
        <fullName evidence="1">Stage 0 sporulation protein A homolog</fullName>
    </recommendedName>
</protein>
<feature type="modified residue" description="4-aspartylphosphate" evidence="4">
    <location>
        <position position="60"/>
    </location>
</feature>
<evidence type="ECO:0000256" key="4">
    <source>
        <dbReference type="PROSITE-ProRule" id="PRU00169"/>
    </source>
</evidence>
<organism evidence="6 7">
    <name type="scientific">Desulfosporosinus lacus DSM 15449</name>
    <dbReference type="NCBI Taxonomy" id="1121420"/>
    <lineage>
        <taxon>Bacteria</taxon>
        <taxon>Bacillati</taxon>
        <taxon>Bacillota</taxon>
        <taxon>Clostridia</taxon>
        <taxon>Eubacteriales</taxon>
        <taxon>Desulfitobacteriaceae</taxon>
        <taxon>Desulfosporosinus</taxon>
    </lineage>
</organism>
<dbReference type="PANTHER" id="PTHR44591:SF3">
    <property type="entry name" value="RESPONSE REGULATORY DOMAIN-CONTAINING PROTEIN"/>
    <property type="match status" value="1"/>
</dbReference>
<evidence type="ECO:0000256" key="2">
    <source>
        <dbReference type="ARBA" id="ARBA00022553"/>
    </source>
</evidence>
<name>A0A1M5Z4Z9_9FIRM</name>
<evidence type="ECO:0000259" key="5">
    <source>
        <dbReference type="PROSITE" id="PS50110"/>
    </source>
</evidence>
<dbReference type="Pfam" id="PF00072">
    <property type="entry name" value="Response_reg"/>
    <property type="match status" value="1"/>
</dbReference>
<dbReference type="OrthoDB" id="9802383at2"/>
<evidence type="ECO:0000313" key="7">
    <source>
        <dbReference type="Proteomes" id="UP000183954"/>
    </source>
</evidence>
<sequence length="132" mass="15405">MLNISICDDGALQRELVVLLIHEYESKFGVKFNLFQFSSGEELLEKFNQDRILYDLYFLDNRMKKITGLETASYIRQHNKDCYIVFITASGPQDDFKVVSPLRVLIKPAQQEDITKILDKVLEGRIARSRMR</sequence>
<dbReference type="SMART" id="SM00448">
    <property type="entry name" value="REC"/>
    <property type="match status" value="1"/>
</dbReference>
<evidence type="ECO:0000313" key="6">
    <source>
        <dbReference type="EMBL" id="SHI19347.1"/>
    </source>
</evidence>
<dbReference type="AlphaFoldDB" id="A0A1M5Z4Z9"/>
<dbReference type="PANTHER" id="PTHR44591">
    <property type="entry name" value="STRESS RESPONSE REGULATOR PROTEIN 1"/>
    <property type="match status" value="1"/>
</dbReference>
<gene>
    <name evidence="6" type="ORF">SAMN02746098_02941</name>
</gene>
<dbReference type="SUPFAM" id="SSF52172">
    <property type="entry name" value="CheY-like"/>
    <property type="match status" value="1"/>
</dbReference>
<dbReference type="InterPro" id="IPR001789">
    <property type="entry name" value="Sig_transdc_resp-reg_receiver"/>
</dbReference>
<keyword evidence="7" id="KW-1185">Reference proteome</keyword>
<reference evidence="7" key="1">
    <citation type="submission" date="2016-11" db="EMBL/GenBank/DDBJ databases">
        <authorList>
            <person name="Varghese N."/>
            <person name="Submissions S."/>
        </authorList>
    </citation>
    <scope>NUCLEOTIDE SEQUENCE [LARGE SCALE GENOMIC DNA]</scope>
    <source>
        <strain evidence="7">DSM 15449</strain>
    </source>
</reference>
<dbReference type="STRING" id="1121420.SAMN02746098_02941"/>
<dbReference type="InterPro" id="IPR050595">
    <property type="entry name" value="Bact_response_regulator"/>
</dbReference>
<dbReference type="RefSeq" id="WP_073030480.1">
    <property type="nucleotide sequence ID" value="NZ_FQXJ01000010.1"/>
</dbReference>
<accession>A0A1M5Z4Z9</accession>
<dbReference type="Proteomes" id="UP000183954">
    <property type="component" value="Unassembled WGS sequence"/>
</dbReference>
<dbReference type="InterPro" id="IPR011006">
    <property type="entry name" value="CheY-like_superfamily"/>
</dbReference>
<keyword evidence="2 4" id="KW-0597">Phosphoprotein</keyword>